<dbReference type="CDD" id="cd00273">
    <property type="entry name" value="Chemokine_CXC"/>
    <property type="match status" value="1"/>
</dbReference>
<evidence type="ECO:0000313" key="8">
    <source>
        <dbReference type="Proteomes" id="UP000830375"/>
    </source>
</evidence>
<keyword evidence="3" id="KW-0202">Cytokine</keyword>
<dbReference type="PRINTS" id="PR00437">
    <property type="entry name" value="SMALLCYTKCXC"/>
</dbReference>
<dbReference type="EMBL" id="JACTAM010000005">
    <property type="protein sequence ID" value="KAI2664527.1"/>
    <property type="molecule type" value="Genomic_DNA"/>
</dbReference>
<dbReference type="InterPro" id="IPR039809">
    <property type="entry name" value="Chemokine_b/g/d"/>
</dbReference>
<dbReference type="Proteomes" id="UP000830375">
    <property type="component" value="Unassembled WGS sequence"/>
</dbReference>
<evidence type="ECO:0000256" key="5">
    <source>
        <dbReference type="SAM" id="SignalP"/>
    </source>
</evidence>
<comment type="caution">
    <text evidence="7">The sequence shown here is derived from an EMBL/GenBank/DDBJ whole genome shotgun (WGS) entry which is preliminary data.</text>
</comment>
<dbReference type="PANTHER" id="PTHR12015:SF203">
    <property type="entry name" value="CHEMOKINE INTERLEUKIN-8-LIKE DOMAIN-CONTAINING PROTEIN"/>
    <property type="match status" value="1"/>
</dbReference>
<dbReference type="InterPro" id="IPR001811">
    <property type="entry name" value="Chemokine_IL8-like_dom"/>
</dbReference>
<dbReference type="InterPro" id="IPR036048">
    <property type="entry name" value="Interleukin_8-like_sf"/>
</dbReference>
<keyword evidence="4" id="KW-0964">Secreted</keyword>
<name>A0ABQ8MQ48_LABRO</name>
<sequence length="128" mass="14502">MSLLSYLLLAATAVYCFTTVFALPMDGFDSNSRCRCVTTTSSVISPRLFQRIEILPPGAHCRKTEILITKKDNKTVCIDPEVQWINKVITRQKKYKGNFCTRCGINQSGQERAIQRVSISYFLSIPFV</sequence>
<accession>A0ABQ8MQ48</accession>
<protein>
    <recommendedName>
        <fullName evidence="6">Chemokine interleukin-8-like domain-containing protein</fullName>
    </recommendedName>
</protein>
<dbReference type="Gene3D" id="2.40.50.40">
    <property type="match status" value="1"/>
</dbReference>
<dbReference type="InterPro" id="IPR001089">
    <property type="entry name" value="Chemokine_CXC"/>
</dbReference>
<reference evidence="7 8" key="1">
    <citation type="submission" date="2022-01" db="EMBL/GenBank/DDBJ databases">
        <title>A high-quality chromosome-level genome assembly of rohu carp, Labeo rohita.</title>
        <authorList>
            <person name="Arick M.A. II"/>
            <person name="Hsu C.-Y."/>
            <person name="Magbanua Z."/>
            <person name="Pechanova O."/>
            <person name="Grover C."/>
            <person name="Miller E."/>
            <person name="Thrash A."/>
            <person name="Ezzel L."/>
            <person name="Alam S."/>
            <person name="Benzie J."/>
            <person name="Hamilton M."/>
            <person name="Karsi A."/>
            <person name="Lawrence M.L."/>
            <person name="Peterson D.G."/>
        </authorList>
    </citation>
    <scope>NUCLEOTIDE SEQUENCE [LARGE SCALE GENOMIC DNA]</scope>
    <source>
        <strain evidence="8">BAU-BD-2019</strain>
        <tissue evidence="7">Blood</tissue>
    </source>
</reference>
<dbReference type="SUPFAM" id="SSF54117">
    <property type="entry name" value="Interleukin 8-like chemokines"/>
    <property type="match status" value="1"/>
</dbReference>
<evidence type="ECO:0000256" key="1">
    <source>
        <dbReference type="ARBA" id="ARBA00004613"/>
    </source>
</evidence>
<comment type="subcellular location">
    <subcellularLocation>
        <location evidence="1">Secreted</location>
    </subcellularLocation>
</comment>
<dbReference type="SMART" id="SM00199">
    <property type="entry name" value="SCY"/>
    <property type="match status" value="1"/>
</dbReference>
<dbReference type="InterPro" id="IPR033899">
    <property type="entry name" value="CXC_Chemokine_domain"/>
</dbReference>
<keyword evidence="5" id="KW-0732">Signal</keyword>
<feature type="signal peptide" evidence="5">
    <location>
        <begin position="1"/>
        <end position="22"/>
    </location>
</feature>
<dbReference type="PANTHER" id="PTHR12015">
    <property type="entry name" value="SMALL INDUCIBLE CYTOKINE A"/>
    <property type="match status" value="1"/>
</dbReference>
<proteinExistence type="inferred from homology"/>
<evidence type="ECO:0000256" key="2">
    <source>
        <dbReference type="ARBA" id="ARBA00010665"/>
    </source>
</evidence>
<gene>
    <name evidence="7" type="ORF">H4Q32_002757</name>
</gene>
<evidence type="ECO:0000256" key="3">
    <source>
        <dbReference type="ARBA" id="ARBA00022514"/>
    </source>
</evidence>
<organism evidence="7 8">
    <name type="scientific">Labeo rohita</name>
    <name type="common">Indian major carp</name>
    <name type="synonym">Cyprinus rohita</name>
    <dbReference type="NCBI Taxonomy" id="84645"/>
    <lineage>
        <taxon>Eukaryota</taxon>
        <taxon>Metazoa</taxon>
        <taxon>Chordata</taxon>
        <taxon>Craniata</taxon>
        <taxon>Vertebrata</taxon>
        <taxon>Euteleostomi</taxon>
        <taxon>Actinopterygii</taxon>
        <taxon>Neopterygii</taxon>
        <taxon>Teleostei</taxon>
        <taxon>Ostariophysi</taxon>
        <taxon>Cypriniformes</taxon>
        <taxon>Cyprinidae</taxon>
        <taxon>Labeoninae</taxon>
        <taxon>Labeonini</taxon>
        <taxon>Labeo</taxon>
    </lineage>
</organism>
<evidence type="ECO:0000313" key="7">
    <source>
        <dbReference type="EMBL" id="KAI2664527.1"/>
    </source>
</evidence>
<evidence type="ECO:0000259" key="6">
    <source>
        <dbReference type="SMART" id="SM00199"/>
    </source>
</evidence>
<dbReference type="Pfam" id="PF00048">
    <property type="entry name" value="IL8"/>
    <property type="match status" value="1"/>
</dbReference>
<evidence type="ECO:0000256" key="4">
    <source>
        <dbReference type="ARBA" id="ARBA00022525"/>
    </source>
</evidence>
<feature type="chain" id="PRO_5045322784" description="Chemokine interleukin-8-like domain-containing protein" evidence="5">
    <location>
        <begin position="23"/>
        <end position="128"/>
    </location>
</feature>
<keyword evidence="8" id="KW-1185">Reference proteome</keyword>
<comment type="similarity">
    <text evidence="2">Belongs to the intercrine alpha (chemokine CxC) family.</text>
</comment>
<feature type="domain" description="Chemokine interleukin-8-like" evidence="6">
    <location>
        <begin position="31"/>
        <end position="92"/>
    </location>
</feature>